<dbReference type="InterPro" id="IPR007634">
    <property type="entry name" value="RNA_pol_sigma_54_DNA-bd"/>
</dbReference>
<comment type="similarity">
    <text evidence="1">Belongs to the sigma-54 factor family.</text>
</comment>
<keyword evidence="4" id="KW-0548">Nucleotidyltransferase</keyword>
<evidence type="ECO:0000313" key="11">
    <source>
        <dbReference type="EMBL" id="ENZ19394.1"/>
    </source>
</evidence>
<sequence length="461" mass="53185">MDLKLQVKQTQTLSQRMIQSAEILQMTSQELNTYINELALENPVIDIVEPPTAQEQRESIEQQEWLNSFNEENYYLYQRQNNDDDYDFKSSWNINTDDGETLQDYLWSQLITENFTDQETEIIKFMLECLDNKGYLEESIETIASYFGTDTELVEDLLSDLQALDPSGVCARSLEECLKLQLERRNMLTPVLESIIDNCLEMVARNQIPAIARKLRLSPAETAGYCQIIKSLNPKPGVSFSSRDQLRYIIPDVTIVKFKDHFDILLNESMYPTIELNSYYRQMNQNPESSELKEYLGNKIRQAEWVKQCVTQRGKTLMQVSRAILEHQEEFFTFGPAHLSPLRLADIAQELDIHESTVSRAVSKKYLQCSWGVYPMNYFFSRSVAVQESSGNENGAQSVTAADIKRVLREIIEEENKKKPYSDRLLGEKLAERGISISRRTVAKYREEEGIADASGRKAYV</sequence>
<evidence type="ECO:0000313" key="12">
    <source>
        <dbReference type="Proteomes" id="UP000013085"/>
    </source>
</evidence>
<keyword evidence="6" id="KW-0731">Sigma factor</keyword>
<dbReference type="GO" id="GO:0006352">
    <property type="term" value="P:DNA-templated transcription initiation"/>
    <property type="evidence" value="ECO:0007669"/>
    <property type="project" value="InterPro"/>
</dbReference>
<protein>
    <submittedName>
        <fullName evidence="11">RNA polymerase sigma-54 factor</fullName>
    </submittedName>
</protein>
<keyword evidence="7" id="KW-0238">DNA-binding</keyword>
<comment type="caution">
    <text evidence="11">The sequence shown here is derived from an EMBL/GenBank/DDBJ whole genome shotgun (WGS) entry which is preliminary data.</text>
</comment>
<gene>
    <name evidence="11" type="ORF">HMPREF1090_00781</name>
</gene>
<dbReference type="PATRIC" id="fig|999408.3.peg.830"/>
<accession>A0A0E2HG76</accession>
<dbReference type="NCBIfam" id="TIGR02395">
    <property type="entry name" value="rpoN_sigma"/>
    <property type="match status" value="1"/>
</dbReference>
<dbReference type="PROSITE" id="PS50044">
    <property type="entry name" value="SIGMA54_3"/>
    <property type="match status" value="1"/>
</dbReference>
<keyword evidence="2" id="KW-0240">DNA-directed RNA polymerase</keyword>
<dbReference type="PRINTS" id="PR00045">
    <property type="entry name" value="SIGMA54FCT"/>
</dbReference>
<dbReference type="EMBL" id="AGYR01000005">
    <property type="protein sequence ID" value="ENZ19394.1"/>
    <property type="molecule type" value="Genomic_DNA"/>
</dbReference>
<evidence type="ECO:0000256" key="6">
    <source>
        <dbReference type="ARBA" id="ARBA00023082"/>
    </source>
</evidence>
<evidence type="ECO:0000256" key="7">
    <source>
        <dbReference type="ARBA" id="ARBA00023125"/>
    </source>
</evidence>
<dbReference type="RefSeq" id="WP_002586884.1">
    <property type="nucleotide sequence ID" value="NZ_KB850987.1"/>
</dbReference>
<feature type="domain" description="RNA polymerase sigma factor 54 DNA-binding" evidence="9">
    <location>
        <begin position="294"/>
        <end position="458"/>
    </location>
</feature>
<proteinExistence type="inferred from homology"/>
<dbReference type="PANTHER" id="PTHR32248:SF4">
    <property type="entry name" value="RNA POLYMERASE SIGMA-54 FACTOR"/>
    <property type="match status" value="1"/>
</dbReference>
<keyword evidence="8" id="KW-0804">Transcription</keyword>
<dbReference type="GO" id="GO:0003677">
    <property type="term" value="F:DNA binding"/>
    <property type="evidence" value="ECO:0007669"/>
    <property type="project" value="UniProtKB-KW"/>
</dbReference>
<feature type="domain" description="RNA polymerase sigma factor 54 core-binding" evidence="10">
    <location>
        <begin position="97"/>
        <end position="280"/>
    </location>
</feature>
<keyword evidence="3" id="KW-0808">Transferase</keyword>
<dbReference type="PANTHER" id="PTHR32248">
    <property type="entry name" value="RNA POLYMERASE SIGMA-54 FACTOR"/>
    <property type="match status" value="1"/>
</dbReference>
<evidence type="ECO:0000256" key="3">
    <source>
        <dbReference type="ARBA" id="ARBA00022679"/>
    </source>
</evidence>
<dbReference type="Pfam" id="PF04963">
    <property type="entry name" value="Sigma54_CBD"/>
    <property type="match status" value="1"/>
</dbReference>
<dbReference type="PIRSF" id="PIRSF000774">
    <property type="entry name" value="RpoN"/>
    <property type="match status" value="1"/>
</dbReference>
<evidence type="ECO:0000256" key="2">
    <source>
        <dbReference type="ARBA" id="ARBA00022478"/>
    </source>
</evidence>
<dbReference type="InterPro" id="IPR000394">
    <property type="entry name" value="RNA_pol_sigma_54"/>
</dbReference>
<dbReference type="Pfam" id="PF04552">
    <property type="entry name" value="Sigma54_DBD"/>
    <property type="match status" value="1"/>
</dbReference>
<dbReference type="InterPro" id="IPR038709">
    <property type="entry name" value="RpoN_core-bd_sf"/>
</dbReference>
<name>A0A0E2HG76_9FIRM</name>
<reference evidence="11 12" key="1">
    <citation type="submission" date="2013-01" db="EMBL/GenBank/DDBJ databases">
        <title>The Genome Sequence of Clostridium clostridioforme 90A8.</title>
        <authorList>
            <consortium name="The Broad Institute Genome Sequencing Platform"/>
            <person name="Earl A."/>
            <person name="Ward D."/>
            <person name="Feldgarden M."/>
            <person name="Gevers D."/>
            <person name="Courvalin P."/>
            <person name="Lambert T."/>
            <person name="Walker B."/>
            <person name="Young S.K."/>
            <person name="Zeng Q."/>
            <person name="Gargeya S."/>
            <person name="Fitzgerald M."/>
            <person name="Haas B."/>
            <person name="Abouelleil A."/>
            <person name="Alvarado L."/>
            <person name="Arachchi H.M."/>
            <person name="Berlin A.M."/>
            <person name="Chapman S.B."/>
            <person name="Dewar J."/>
            <person name="Goldberg J."/>
            <person name="Griggs A."/>
            <person name="Gujja S."/>
            <person name="Hansen M."/>
            <person name="Howarth C."/>
            <person name="Imamovic A."/>
            <person name="Larimer J."/>
            <person name="McCowan C."/>
            <person name="Murphy C."/>
            <person name="Neiman D."/>
            <person name="Pearson M."/>
            <person name="Priest M."/>
            <person name="Roberts A."/>
            <person name="Saif S."/>
            <person name="Shea T."/>
            <person name="Sisk P."/>
            <person name="Sykes S."/>
            <person name="Wortman J."/>
            <person name="Nusbaum C."/>
            <person name="Birren B."/>
        </authorList>
    </citation>
    <scope>NUCLEOTIDE SEQUENCE [LARGE SCALE GENOMIC DNA]</scope>
    <source>
        <strain evidence="11 12">90A8</strain>
    </source>
</reference>
<organism evidence="11 12">
    <name type="scientific">[Clostridium] clostridioforme 90A8</name>
    <dbReference type="NCBI Taxonomy" id="999408"/>
    <lineage>
        <taxon>Bacteria</taxon>
        <taxon>Bacillati</taxon>
        <taxon>Bacillota</taxon>
        <taxon>Clostridia</taxon>
        <taxon>Lachnospirales</taxon>
        <taxon>Lachnospiraceae</taxon>
        <taxon>Enterocloster</taxon>
    </lineage>
</organism>
<dbReference type="HOGENOM" id="CLU_020569_1_1_9"/>
<dbReference type="GeneID" id="57962357"/>
<evidence type="ECO:0000259" key="10">
    <source>
        <dbReference type="Pfam" id="PF04963"/>
    </source>
</evidence>
<dbReference type="GO" id="GO:0001216">
    <property type="term" value="F:DNA-binding transcription activator activity"/>
    <property type="evidence" value="ECO:0007669"/>
    <property type="project" value="InterPro"/>
</dbReference>
<dbReference type="InterPro" id="IPR007046">
    <property type="entry name" value="RNA_pol_sigma_54_core-bd"/>
</dbReference>
<dbReference type="Gene3D" id="1.10.10.60">
    <property type="entry name" value="Homeodomain-like"/>
    <property type="match status" value="1"/>
</dbReference>
<dbReference type="Gene3D" id="1.10.10.1330">
    <property type="entry name" value="RNA polymerase sigma-54 factor, core-binding domain"/>
    <property type="match status" value="1"/>
</dbReference>
<dbReference type="PROSITE" id="PS00718">
    <property type="entry name" value="SIGMA54_2"/>
    <property type="match status" value="1"/>
</dbReference>
<keyword evidence="5" id="KW-0805">Transcription regulation</keyword>
<evidence type="ECO:0000256" key="4">
    <source>
        <dbReference type="ARBA" id="ARBA00022695"/>
    </source>
</evidence>
<dbReference type="GO" id="GO:0016987">
    <property type="term" value="F:sigma factor activity"/>
    <property type="evidence" value="ECO:0007669"/>
    <property type="project" value="UniProtKB-KW"/>
</dbReference>
<evidence type="ECO:0000256" key="5">
    <source>
        <dbReference type="ARBA" id="ARBA00023015"/>
    </source>
</evidence>
<dbReference type="GO" id="GO:0000428">
    <property type="term" value="C:DNA-directed RNA polymerase complex"/>
    <property type="evidence" value="ECO:0007669"/>
    <property type="project" value="UniProtKB-KW"/>
</dbReference>
<evidence type="ECO:0000256" key="8">
    <source>
        <dbReference type="ARBA" id="ARBA00023163"/>
    </source>
</evidence>
<dbReference type="Proteomes" id="UP000013085">
    <property type="component" value="Unassembled WGS sequence"/>
</dbReference>
<dbReference type="AlphaFoldDB" id="A0A0E2HG76"/>
<evidence type="ECO:0000256" key="1">
    <source>
        <dbReference type="ARBA" id="ARBA00008798"/>
    </source>
</evidence>
<dbReference type="GO" id="GO:0016779">
    <property type="term" value="F:nucleotidyltransferase activity"/>
    <property type="evidence" value="ECO:0007669"/>
    <property type="project" value="UniProtKB-KW"/>
</dbReference>
<dbReference type="PROSITE" id="PS00717">
    <property type="entry name" value="SIGMA54_1"/>
    <property type="match status" value="1"/>
</dbReference>
<evidence type="ECO:0000259" key="9">
    <source>
        <dbReference type="Pfam" id="PF04552"/>
    </source>
</evidence>
<dbReference type="Pfam" id="PF00309">
    <property type="entry name" value="Sigma54_AID"/>
    <property type="match status" value="1"/>
</dbReference>